<evidence type="ECO:0000256" key="1">
    <source>
        <dbReference type="ARBA" id="ARBA00022478"/>
    </source>
</evidence>
<evidence type="ECO:0000256" key="3">
    <source>
        <dbReference type="ARBA" id="ARBA00022833"/>
    </source>
</evidence>
<dbReference type="PIRSF" id="PIRSF005586">
    <property type="entry name" value="RNApol_RpoM"/>
    <property type="match status" value="1"/>
</dbReference>
<accession>E0SA06</accession>
<feature type="binding site" evidence="7">
    <location>
        <position position="9"/>
    </location>
    <ligand>
        <name>Zn(2+)</name>
        <dbReference type="ChEBI" id="CHEBI:29105"/>
        <label>1</label>
    </ligand>
</feature>
<dbReference type="GO" id="GO:0001193">
    <property type="term" value="P:maintenance of transcriptional fidelity during transcription elongation by RNA polymerase II"/>
    <property type="evidence" value="ECO:0007669"/>
    <property type="project" value="TreeGrafter"/>
</dbReference>
<dbReference type="Proteomes" id="UP000002313">
    <property type="component" value="Chromosome XI"/>
</dbReference>
<dbReference type="HOGENOM" id="CLU_093932_0_1_1"/>
<dbReference type="GeneID" id="9699697"/>
<dbReference type="GO" id="GO:0006283">
    <property type="term" value="P:transcription-coupled nucleotide-excision repair"/>
    <property type="evidence" value="ECO:0007669"/>
    <property type="project" value="TreeGrafter"/>
</dbReference>
<dbReference type="InterPro" id="IPR019761">
    <property type="entry name" value="DNA-dir_RNA_pol-M_15_CS"/>
</dbReference>
<dbReference type="EMBL" id="CP001952">
    <property type="protein sequence ID" value="ADM12628.1"/>
    <property type="molecule type" value="Genomic_DNA"/>
</dbReference>
<evidence type="ECO:0000259" key="9">
    <source>
        <dbReference type="SMART" id="SM00661"/>
    </source>
</evidence>
<feature type="binding site" evidence="7">
    <location>
        <position position="100"/>
    </location>
    <ligand>
        <name>Zn(2+)</name>
        <dbReference type="ChEBI" id="CHEBI:29105"/>
        <label>2</label>
    </ligand>
</feature>
<feature type="binding site" evidence="7">
    <location>
        <position position="26"/>
    </location>
    <ligand>
        <name>Zn(2+)</name>
        <dbReference type="ChEBI" id="CHEBI:29105"/>
        <label>1</label>
    </ligand>
</feature>
<dbReference type="VEuPathDB" id="MicrosporidiaDB:Eint_111290"/>
<keyword evidence="1 6" id="KW-0240">DNA-directed RNA polymerase</keyword>
<keyword evidence="11" id="KW-1185">Reference proteome</keyword>
<name>E0SA06_ENCIT</name>
<dbReference type="GO" id="GO:0003899">
    <property type="term" value="F:DNA-directed RNA polymerase activity"/>
    <property type="evidence" value="ECO:0007669"/>
    <property type="project" value="InterPro"/>
</dbReference>
<evidence type="ECO:0000256" key="2">
    <source>
        <dbReference type="ARBA" id="ARBA00022723"/>
    </source>
</evidence>
<feature type="binding site" evidence="7">
    <location>
        <position position="103"/>
    </location>
    <ligand>
        <name>Zn(2+)</name>
        <dbReference type="ChEBI" id="CHEBI:29105"/>
        <label>2</label>
    </ligand>
</feature>
<dbReference type="KEGG" id="ein:Eint_111290"/>
<dbReference type="GO" id="GO:0008270">
    <property type="term" value="F:zinc ion binding"/>
    <property type="evidence" value="ECO:0007669"/>
    <property type="project" value="UniProtKB-KW"/>
</dbReference>
<evidence type="ECO:0000313" key="10">
    <source>
        <dbReference type="EMBL" id="ADM12628.1"/>
    </source>
</evidence>
<reference evidence="10 11" key="2">
    <citation type="journal article" date="2012" name="Proc. Natl. Acad. Sci. U.S.A.">
        <title>Gain and loss of multiple functionally related, horizontally transferred genes in the reduced genomes of two microsporidian parasites.</title>
        <authorList>
            <person name="Pombert J.-F."/>
            <person name="Selman M."/>
            <person name="Burki F."/>
            <person name="Bardell F.T."/>
            <person name="Farinelli L."/>
            <person name="Solter L.F."/>
            <person name="Whitman D.W."/>
            <person name="Weiss L.M."/>
            <person name="Corradi N."/>
            <person name="Keeling P.J."/>
        </authorList>
    </citation>
    <scope>NUCLEOTIDE SEQUENCE [LARGE SCALE GENOMIC DNA]</scope>
    <source>
        <strain evidence="10 11">ATCC 50506</strain>
    </source>
</reference>
<dbReference type="Pfam" id="PF02150">
    <property type="entry name" value="Zn_ribbon_RPB9"/>
    <property type="match status" value="1"/>
</dbReference>
<dbReference type="GO" id="GO:0006367">
    <property type="term" value="P:transcription initiation at RNA polymerase II promoter"/>
    <property type="evidence" value="ECO:0007669"/>
    <property type="project" value="TreeGrafter"/>
</dbReference>
<dbReference type="AlphaFoldDB" id="E0SA06"/>
<dbReference type="PANTHER" id="PTHR11239">
    <property type="entry name" value="DNA-DIRECTED RNA POLYMERASE"/>
    <property type="match status" value="1"/>
</dbReference>
<dbReference type="InterPro" id="IPR012164">
    <property type="entry name" value="Rpa12/Rpb9/Rpc10/TFS"/>
</dbReference>
<keyword evidence="8" id="KW-0863">Zinc-finger</keyword>
<keyword evidence="5 6" id="KW-0539">Nucleus</keyword>
<comment type="function">
    <text evidence="6">DNA-dependent RNA polymerase catalyzes the transcription of DNA into RNA using the four ribonucleoside triphosphates as substrates.</text>
</comment>
<protein>
    <recommendedName>
        <fullName evidence="6">DNA-directed RNA polymerase subunit</fullName>
    </recommendedName>
</protein>
<evidence type="ECO:0000313" key="11">
    <source>
        <dbReference type="Proteomes" id="UP000002313"/>
    </source>
</evidence>
<evidence type="ECO:0000256" key="4">
    <source>
        <dbReference type="ARBA" id="ARBA00023163"/>
    </source>
</evidence>
<organism evidence="10 11">
    <name type="scientific">Encephalitozoon intestinalis (strain ATCC 50506)</name>
    <name type="common">Microsporidian parasite</name>
    <name type="synonym">Septata intestinalis</name>
    <dbReference type="NCBI Taxonomy" id="876142"/>
    <lineage>
        <taxon>Eukaryota</taxon>
        <taxon>Fungi</taxon>
        <taxon>Fungi incertae sedis</taxon>
        <taxon>Microsporidia</taxon>
        <taxon>Unikaryonidae</taxon>
        <taxon>Encephalitozoon</taxon>
    </lineage>
</organism>
<sequence length="108" mass="12708">MSDRFCKECNNLLYPKEDDNTLFLACKNCEHVQEAKSHRLYVRSFRPKYASIELYARDLAQDPTLPSVKINCRSCGFNRGLYFQTRGSEDDVALNIYYLCCRCHHLWS</sequence>
<dbReference type="PANTHER" id="PTHR11239:SF1">
    <property type="entry name" value="DNA-DIRECTED RNA POLYMERASE II SUBUNIT RPB9"/>
    <property type="match status" value="1"/>
</dbReference>
<evidence type="ECO:0000256" key="6">
    <source>
        <dbReference type="PIRNR" id="PIRNR005586"/>
    </source>
</evidence>
<dbReference type="GO" id="GO:0005665">
    <property type="term" value="C:RNA polymerase II, core complex"/>
    <property type="evidence" value="ECO:0007669"/>
    <property type="project" value="TreeGrafter"/>
</dbReference>
<evidence type="ECO:0000256" key="5">
    <source>
        <dbReference type="ARBA" id="ARBA00023242"/>
    </source>
</evidence>
<dbReference type="InterPro" id="IPR001529">
    <property type="entry name" value="Zn_ribbon_RPB9"/>
</dbReference>
<keyword evidence="3 7" id="KW-0862">Zinc</keyword>
<feature type="domain" description="DNA-directed RNA polymerase II subunit RPB9-like zinc ribbon" evidence="9">
    <location>
        <begin position="4"/>
        <end position="54"/>
    </location>
</feature>
<keyword evidence="4 6" id="KW-0804">Transcription</keyword>
<gene>
    <name evidence="10" type="ORF">Eint_111290</name>
</gene>
<keyword evidence="2 7" id="KW-0479">Metal-binding</keyword>
<feature type="binding site" evidence="7">
    <location>
        <position position="75"/>
    </location>
    <ligand>
        <name>Zn(2+)</name>
        <dbReference type="ChEBI" id="CHEBI:29105"/>
        <label>2</label>
    </ligand>
</feature>
<feature type="binding site" evidence="7">
    <location>
        <position position="72"/>
    </location>
    <ligand>
        <name>Zn(2+)</name>
        <dbReference type="ChEBI" id="CHEBI:29105"/>
        <label>2</label>
    </ligand>
</feature>
<dbReference type="Gene3D" id="2.20.25.10">
    <property type="match status" value="2"/>
</dbReference>
<reference evidence="10 11" key="1">
    <citation type="journal article" date="2010" name="Nat. Commun.">
        <title>The complete sequence of the smallest known nuclear genome from the microsporidian Encephalitozoon intestinalis.</title>
        <authorList>
            <person name="Corradi N."/>
            <person name="Pombert J.-F."/>
            <person name="Farinelli L."/>
            <person name="Didier E.S."/>
            <person name="Keeling P.J."/>
        </authorList>
    </citation>
    <scope>NUCLEOTIDE SEQUENCE [LARGE SCALE GENOMIC DNA]</scope>
    <source>
        <strain evidence="10 11">ATCC 50506</strain>
    </source>
</reference>
<feature type="zinc finger region" description="C4-type" evidence="8">
    <location>
        <begin position="6"/>
        <end position="29"/>
    </location>
</feature>
<dbReference type="SUPFAM" id="SSF57783">
    <property type="entry name" value="Zinc beta-ribbon"/>
    <property type="match status" value="2"/>
</dbReference>
<dbReference type="RefSeq" id="XP_003073988.1">
    <property type="nucleotide sequence ID" value="XM_003073942.1"/>
</dbReference>
<dbReference type="PROSITE" id="PS01030">
    <property type="entry name" value="RNA_POL_M_15KD"/>
    <property type="match status" value="1"/>
</dbReference>
<feature type="binding site" evidence="7">
    <location>
        <position position="29"/>
    </location>
    <ligand>
        <name>Zn(2+)</name>
        <dbReference type="ChEBI" id="CHEBI:29105"/>
        <label>1</label>
    </ligand>
</feature>
<dbReference type="SMART" id="SM00661">
    <property type="entry name" value="RPOL9"/>
    <property type="match status" value="1"/>
</dbReference>
<comment type="similarity">
    <text evidence="6">Belongs to the archaeal rpoM/eukaryotic RPA12/RPB9/RPC11 RNA polymerase family.</text>
</comment>
<comment type="subcellular location">
    <subcellularLocation>
        <location evidence="6">Nucleus</location>
    </subcellularLocation>
</comment>
<evidence type="ECO:0000256" key="8">
    <source>
        <dbReference type="PIRSR" id="PIRSR005586-2"/>
    </source>
</evidence>
<feature type="binding site" evidence="7">
    <location>
        <position position="6"/>
    </location>
    <ligand>
        <name>Zn(2+)</name>
        <dbReference type="ChEBI" id="CHEBI:29105"/>
        <label>1</label>
    </ligand>
</feature>
<dbReference type="OrthoDB" id="282270at2759"/>
<evidence type="ECO:0000256" key="7">
    <source>
        <dbReference type="PIRSR" id="PIRSR005586-1"/>
    </source>
</evidence>
<proteinExistence type="inferred from homology"/>